<accession>A0AAN7SYX5</accession>
<sequence>MAAYGFAAEDRDPGRTYTPTHSSDEDLPQLSSLSLSERRYRLFTLRKDGRSWIQHSSSESRLSESEIKKRASRSSKASHSVAAQLQKMSPPRRNAVEGLVERVNRRDVNGDVWDLYAIHNDQPEVTKRTGEVLSFSIVLNKVNPTRQRTNSMSQERRRSAYISPTQEYAMPTRRGSKSYYTSHTNPIHDSNAARQSQSFRTSQTILENDPFGNATLFSKDGKPVVTPGTAAYPNAGLPPHIPLDEPIGAPVRDETEKKDGKPKKTKGNKDDDVIDLDALLGGSFNDDVLGSHSHDKHHKGHEHQDDDDFDFDSPIEIVGENHGRGRKQNEKGWGSKTPKQGLSRSRSRPKFKQQRFSSSMPRDGRGQKSSYQRVEESNHNIMARTAQPQQRLFTLISLSLKQNMKSIAARTQAMNTSKTITMTRILQQPAVAMLELPITIDVVRHLLNNSATRCLETMYQLHGVHDKSAWYQRVPLHDMDTAIAHIQPNDHR</sequence>
<evidence type="ECO:0000256" key="1">
    <source>
        <dbReference type="SAM" id="MobiDB-lite"/>
    </source>
</evidence>
<evidence type="ECO:0000313" key="3">
    <source>
        <dbReference type="Proteomes" id="UP001309876"/>
    </source>
</evidence>
<dbReference type="Proteomes" id="UP001309876">
    <property type="component" value="Unassembled WGS sequence"/>
</dbReference>
<dbReference type="EMBL" id="JAVRRJ010000004">
    <property type="protein sequence ID" value="KAK5085227.1"/>
    <property type="molecule type" value="Genomic_DNA"/>
</dbReference>
<feature type="region of interest" description="Disordered" evidence="1">
    <location>
        <begin position="291"/>
        <end position="375"/>
    </location>
</feature>
<name>A0AAN7SYX5_9EURO</name>
<proteinExistence type="predicted"/>
<feature type="region of interest" description="Disordered" evidence="1">
    <location>
        <begin position="1"/>
        <end position="31"/>
    </location>
</feature>
<gene>
    <name evidence="2" type="ORF">LTR05_004507</name>
</gene>
<keyword evidence="3" id="KW-1185">Reference proteome</keyword>
<feature type="compositionally biased region" description="Basic and acidic residues" evidence="1">
    <location>
        <begin position="319"/>
        <end position="330"/>
    </location>
</feature>
<feature type="region of interest" description="Disordered" evidence="1">
    <location>
        <begin position="146"/>
        <end position="198"/>
    </location>
</feature>
<evidence type="ECO:0000313" key="2">
    <source>
        <dbReference type="EMBL" id="KAK5085227.1"/>
    </source>
</evidence>
<feature type="region of interest" description="Disordered" evidence="1">
    <location>
        <begin position="227"/>
        <end position="271"/>
    </location>
</feature>
<feature type="compositionally biased region" description="Polar residues" evidence="1">
    <location>
        <begin position="178"/>
        <end position="198"/>
    </location>
</feature>
<organism evidence="2 3">
    <name type="scientific">Lithohypha guttulata</name>
    <dbReference type="NCBI Taxonomy" id="1690604"/>
    <lineage>
        <taxon>Eukaryota</taxon>
        <taxon>Fungi</taxon>
        <taxon>Dikarya</taxon>
        <taxon>Ascomycota</taxon>
        <taxon>Pezizomycotina</taxon>
        <taxon>Eurotiomycetes</taxon>
        <taxon>Chaetothyriomycetidae</taxon>
        <taxon>Chaetothyriales</taxon>
        <taxon>Trichomeriaceae</taxon>
        <taxon>Lithohypha</taxon>
    </lineage>
</organism>
<dbReference type="AlphaFoldDB" id="A0AAN7SYX5"/>
<reference evidence="2 3" key="1">
    <citation type="submission" date="2023-08" db="EMBL/GenBank/DDBJ databases">
        <title>Black Yeasts Isolated from many extreme environments.</title>
        <authorList>
            <person name="Coleine C."/>
            <person name="Stajich J.E."/>
            <person name="Selbmann L."/>
        </authorList>
    </citation>
    <scope>NUCLEOTIDE SEQUENCE [LARGE SCALE GENOMIC DNA]</scope>
    <source>
        <strain evidence="2 3">CCFEE 5910</strain>
    </source>
</reference>
<feature type="region of interest" description="Disordered" evidence="1">
    <location>
        <begin position="54"/>
        <end position="89"/>
    </location>
</feature>
<protein>
    <submittedName>
        <fullName evidence="2">Uncharacterized protein</fullName>
    </submittedName>
</protein>
<comment type="caution">
    <text evidence="2">The sequence shown here is derived from an EMBL/GenBank/DDBJ whole genome shotgun (WGS) entry which is preliminary data.</text>
</comment>